<evidence type="ECO:0000256" key="5">
    <source>
        <dbReference type="ARBA" id="ARBA00020208"/>
    </source>
</evidence>
<keyword evidence="7" id="KW-0256">Endoplasmic reticulum</keyword>
<protein>
    <recommendedName>
        <fullName evidence="5">Sigma non-opioid intracellular receptor 1</fullName>
    </recommendedName>
    <alternativeName>
        <fullName evidence="10">Sigma 1-type opioid receptor</fullName>
    </alternativeName>
</protein>
<dbReference type="Pfam" id="PF04622">
    <property type="entry name" value="ERG2_Sigma1R"/>
    <property type="match status" value="1"/>
</dbReference>
<keyword evidence="8 11" id="KW-1133">Transmembrane helix</keyword>
<evidence type="ECO:0000256" key="6">
    <source>
        <dbReference type="ARBA" id="ARBA00022692"/>
    </source>
</evidence>
<evidence type="ECO:0000256" key="7">
    <source>
        <dbReference type="ARBA" id="ARBA00022824"/>
    </source>
</evidence>
<evidence type="ECO:0000256" key="3">
    <source>
        <dbReference type="ARBA" id="ARBA00004649"/>
    </source>
</evidence>
<dbReference type="GO" id="GO:0005637">
    <property type="term" value="C:nuclear inner membrane"/>
    <property type="evidence" value="ECO:0007669"/>
    <property type="project" value="UniProtKB-SubCell"/>
</dbReference>
<comment type="similarity">
    <text evidence="4 11">Belongs to the ERG2 family.</text>
</comment>
<name>A0A5S6QEW0_TRIMR</name>
<dbReference type="STRING" id="70415.A0A5S6QEW0"/>
<dbReference type="Proteomes" id="UP000046395">
    <property type="component" value="Unassembled WGS sequence"/>
</dbReference>
<evidence type="ECO:0000313" key="12">
    <source>
        <dbReference type="Proteomes" id="UP000046395"/>
    </source>
</evidence>
<sequence length="245" mass="27918">MFRRFMTLVRAIIIAYLGVSMIRYALVHNSYLFSPRHIRSLGEKYAGQPLADSVMGIHQDLNLEYRKHLIKPWSKGLLDHFEKQTYSRSRGLATGFWLPFNGGGLVGRIHFIHISMFEYLAIIGSPVKTAGTSGWLWMNQTCAVLSGSVERSDGFQRETFEPGKHVRLGQFQSSIVELNEDTWLFCYGRGFTPTAIPYMMLHMVGNADFLSIIQLTSISMQAVGSEWYNSAKMLSGQVMDKFKWK</sequence>
<keyword evidence="6 11" id="KW-0812">Transmembrane</keyword>
<dbReference type="PANTHER" id="PTHR10868">
    <property type="entry name" value="SIGMA 1-TYPE OPIOID RECEPTOR-RELATED"/>
    <property type="match status" value="1"/>
</dbReference>
<organism evidence="12 13">
    <name type="scientific">Trichuris muris</name>
    <name type="common">Mouse whipworm</name>
    <dbReference type="NCBI Taxonomy" id="70415"/>
    <lineage>
        <taxon>Eukaryota</taxon>
        <taxon>Metazoa</taxon>
        <taxon>Ecdysozoa</taxon>
        <taxon>Nematoda</taxon>
        <taxon>Enoplea</taxon>
        <taxon>Dorylaimia</taxon>
        <taxon>Trichinellida</taxon>
        <taxon>Trichuridae</taxon>
        <taxon>Trichuris</taxon>
    </lineage>
</organism>
<dbReference type="GO" id="GO:0005789">
    <property type="term" value="C:endoplasmic reticulum membrane"/>
    <property type="evidence" value="ECO:0007669"/>
    <property type="project" value="UniProtKB-SubCell"/>
</dbReference>
<evidence type="ECO:0000256" key="11">
    <source>
        <dbReference type="RuleBase" id="RU368083"/>
    </source>
</evidence>
<accession>A0A5S6QEW0</accession>
<feature type="transmembrane region" description="Helical" evidence="11">
    <location>
        <begin position="7"/>
        <end position="26"/>
    </location>
</feature>
<dbReference type="InterPro" id="IPR006716">
    <property type="entry name" value="ERG2_sigma1_rcpt-like"/>
</dbReference>
<dbReference type="AlphaFoldDB" id="A0A5S6QEW0"/>
<evidence type="ECO:0000313" key="13">
    <source>
        <dbReference type="WBParaSite" id="TMUE_1000005635.1"/>
    </source>
</evidence>
<evidence type="ECO:0000256" key="9">
    <source>
        <dbReference type="ARBA" id="ARBA00023136"/>
    </source>
</evidence>
<reference evidence="13" key="1">
    <citation type="submission" date="2019-12" db="UniProtKB">
        <authorList>
            <consortium name="WormBaseParasite"/>
        </authorList>
    </citation>
    <scope>IDENTIFICATION</scope>
</reference>
<keyword evidence="12" id="KW-1185">Reference proteome</keyword>
<evidence type="ECO:0000256" key="8">
    <source>
        <dbReference type="ARBA" id="ARBA00022989"/>
    </source>
</evidence>
<evidence type="ECO:0000256" key="1">
    <source>
        <dbReference type="ARBA" id="ARBA00004540"/>
    </source>
</evidence>
<comment type="subcellular location">
    <subcellularLocation>
        <location evidence="2">Endoplasmic reticulum membrane</location>
    </subcellularLocation>
    <subcellularLocation>
        <location evidence="1">Nucleus inner membrane</location>
    </subcellularLocation>
    <subcellularLocation>
        <location evidence="3">Nucleus outer membrane</location>
    </subcellularLocation>
</comment>
<evidence type="ECO:0000256" key="4">
    <source>
        <dbReference type="ARBA" id="ARBA00007141"/>
    </source>
</evidence>
<evidence type="ECO:0000256" key="10">
    <source>
        <dbReference type="ARBA" id="ARBA00033467"/>
    </source>
</evidence>
<keyword evidence="9 11" id="KW-0472">Membrane</keyword>
<dbReference type="GO" id="GO:0005640">
    <property type="term" value="C:nuclear outer membrane"/>
    <property type="evidence" value="ECO:0007669"/>
    <property type="project" value="UniProtKB-SubCell"/>
</dbReference>
<dbReference type="WBParaSite" id="TMUE_1000005635.1">
    <property type="protein sequence ID" value="TMUE_1000005635.1"/>
    <property type="gene ID" value="WBGene00290071"/>
</dbReference>
<dbReference type="PANTHER" id="PTHR10868:SF1">
    <property type="entry name" value="SIGMA NON-OPIOID INTRACELLULAR RECEPTOR 1"/>
    <property type="match status" value="1"/>
</dbReference>
<evidence type="ECO:0000256" key="2">
    <source>
        <dbReference type="ARBA" id="ARBA00004586"/>
    </source>
</evidence>
<proteinExistence type="inferred from homology"/>